<dbReference type="RefSeq" id="XP_030513964.1">
    <property type="nucleotide sequence ID" value="XM_030658104.2"/>
</dbReference>
<evidence type="ECO:0000256" key="6">
    <source>
        <dbReference type="ARBA" id="ARBA00024343"/>
    </source>
</evidence>
<evidence type="ECO:0000256" key="4">
    <source>
        <dbReference type="ARBA" id="ARBA00023163"/>
    </source>
</evidence>
<evidence type="ECO:0000256" key="2">
    <source>
        <dbReference type="ARBA" id="ARBA00023015"/>
    </source>
</evidence>
<dbReference type="PROSITE" id="PS51032">
    <property type="entry name" value="AP2_ERF"/>
    <property type="match status" value="1"/>
</dbReference>
<keyword evidence="2" id="KW-0805">Transcription regulation</keyword>
<dbReference type="InterPro" id="IPR036955">
    <property type="entry name" value="AP2/ERF_dom_sf"/>
</dbReference>
<dbReference type="InterPro" id="IPR001471">
    <property type="entry name" value="AP2/ERF_dom"/>
</dbReference>
<dbReference type="PRINTS" id="PR00367">
    <property type="entry name" value="ETHRSPELEMNT"/>
</dbReference>
<sequence length="260" mass="28229">MLEPKVAKPSDKAPVFFSGPDRGREMSAMVLALTRVVAGEVPGDTDTDTEGWCSFPSRGVLGLERGHGDSSTERPSVETLWRAPGRGPWVDAARGIMEGPSVSTTNHATPTYEYSNSTAMMSMSKDEPQPRRKYRGVRQRPWGKWAAEIRDPVKAARVWLGTFETAEAAARAYDAAALKFRGNKAKLNFPENVVARLPLTDPPVTHLAVSGSPKTPSSVPANTKPQFVSGQDQGFDEWCSWLSPHPDPACSSLLRSPPPS</sequence>
<evidence type="ECO:0000256" key="5">
    <source>
        <dbReference type="ARBA" id="ARBA00023242"/>
    </source>
</evidence>
<accession>A0A8B8MVD4</accession>
<keyword evidence="9" id="KW-1185">Reference proteome</keyword>
<dbReference type="GO" id="GO:0003677">
    <property type="term" value="F:DNA binding"/>
    <property type="evidence" value="ECO:0007669"/>
    <property type="project" value="UniProtKB-KW"/>
</dbReference>
<dbReference type="FunFam" id="3.30.730.10:FF:000001">
    <property type="entry name" value="Ethylene-responsive transcription factor 2"/>
    <property type="match status" value="1"/>
</dbReference>
<dbReference type="KEGG" id="rarg:115727818"/>
<reference evidence="9" key="1">
    <citation type="submission" date="2025-05" db="UniProtKB">
        <authorList>
            <consortium name="RefSeq"/>
        </authorList>
    </citation>
    <scope>NUCLEOTIDE SEQUENCE [LARGE SCALE GENOMIC DNA]</scope>
</reference>
<evidence type="ECO:0000313" key="9">
    <source>
        <dbReference type="Proteomes" id="UP000827889"/>
    </source>
</evidence>
<gene>
    <name evidence="10" type="primary">LOC115727818</name>
</gene>
<reference evidence="10" key="2">
    <citation type="submission" date="2025-08" db="UniProtKB">
        <authorList>
            <consortium name="RefSeq"/>
        </authorList>
    </citation>
    <scope>IDENTIFICATION</scope>
    <source>
        <tissue evidence="10">Leaf</tissue>
    </source>
</reference>
<keyword evidence="3" id="KW-0238">DNA-binding</keyword>
<dbReference type="SMART" id="SM00380">
    <property type="entry name" value="AP2"/>
    <property type="match status" value="1"/>
</dbReference>
<dbReference type="Gene3D" id="3.30.730.10">
    <property type="entry name" value="AP2/ERF domain"/>
    <property type="match status" value="1"/>
</dbReference>
<evidence type="ECO:0000256" key="3">
    <source>
        <dbReference type="ARBA" id="ARBA00023125"/>
    </source>
</evidence>
<dbReference type="CDD" id="cd00018">
    <property type="entry name" value="AP2"/>
    <property type="match status" value="1"/>
</dbReference>
<feature type="domain" description="AP2/ERF" evidence="8">
    <location>
        <begin position="133"/>
        <end position="190"/>
    </location>
</feature>
<dbReference type="Proteomes" id="UP000827889">
    <property type="component" value="Chromosome 1"/>
</dbReference>
<dbReference type="OrthoDB" id="1925932at2759"/>
<dbReference type="PANTHER" id="PTHR31190:SF466">
    <property type="entry name" value="ETHYLENE-RESPONSIVE TRANSCRIPTION FACTOR ABR1-LIKE"/>
    <property type="match status" value="1"/>
</dbReference>
<dbReference type="AlphaFoldDB" id="A0A8B8MVD4"/>
<dbReference type="GO" id="GO:0009873">
    <property type="term" value="P:ethylene-activated signaling pathway"/>
    <property type="evidence" value="ECO:0007669"/>
    <property type="project" value="InterPro"/>
</dbReference>
<comment type="subcellular location">
    <subcellularLocation>
        <location evidence="1">Nucleus</location>
    </subcellularLocation>
</comment>
<feature type="region of interest" description="Disordered" evidence="7">
    <location>
        <begin position="205"/>
        <end position="227"/>
    </location>
</feature>
<dbReference type="InterPro" id="IPR016177">
    <property type="entry name" value="DNA-bd_dom_sf"/>
</dbReference>
<organism evidence="9 10">
    <name type="scientific">Rhodamnia argentea</name>
    <dbReference type="NCBI Taxonomy" id="178133"/>
    <lineage>
        <taxon>Eukaryota</taxon>
        <taxon>Viridiplantae</taxon>
        <taxon>Streptophyta</taxon>
        <taxon>Embryophyta</taxon>
        <taxon>Tracheophyta</taxon>
        <taxon>Spermatophyta</taxon>
        <taxon>Magnoliopsida</taxon>
        <taxon>eudicotyledons</taxon>
        <taxon>Gunneridae</taxon>
        <taxon>Pentapetalae</taxon>
        <taxon>rosids</taxon>
        <taxon>malvids</taxon>
        <taxon>Myrtales</taxon>
        <taxon>Myrtaceae</taxon>
        <taxon>Myrtoideae</taxon>
        <taxon>Myrteae</taxon>
        <taxon>Australasian group</taxon>
        <taxon>Rhodamnia</taxon>
    </lineage>
</organism>
<name>A0A8B8MVD4_9MYRT</name>
<dbReference type="SUPFAM" id="SSF54171">
    <property type="entry name" value="DNA-binding domain"/>
    <property type="match status" value="1"/>
</dbReference>
<proteinExistence type="inferred from homology"/>
<evidence type="ECO:0000256" key="1">
    <source>
        <dbReference type="ARBA" id="ARBA00004123"/>
    </source>
</evidence>
<comment type="similarity">
    <text evidence="6">Belongs to the AP2/ERF transcription factor family. ERF subfamily.</text>
</comment>
<dbReference type="InterPro" id="IPR044808">
    <property type="entry name" value="ERF_plant"/>
</dbReference>
<evidence type="ECO:0000313" key="10">
    <source>
        <dbReference type="RefSeq" id="XP_030513964.1"/>
    </source>
</evidence>
<dbReference type="GO" id="GO:0005634">
    <property type="term" value="C:nucleus"/>
    <property type="evidence" value="ECO:0007669"/>
    <property type="project" value="UniProtKB-SubCell"/>
</dbReference>
<dbReference type="GO" id="GO:0003700">
    <property type="term" value="F:DNA-binding transcription factor activity"/>
    <property type="evidence" value="ECO:0007669"/>
    <property type="project" value="InterPro"/>
</dbReference>
<keyword evidence="4" id="KW-0804">Transcription</keyword>
<feature type="compositionally biased region" description="Polar residues" evidence="7">
    <location>
        <begin position="212"/>
        <end position="227"/>
    </location>
</feature>
<evidence type="ECO:0000259" key="8">
    <source>
        <dbReference type="PROSITE" id="PS51032"/>
    </source>
</evidence>
<evidence type="ECO:0000256" key="7">
    <source>
        <dbReference type="SAM" id="MobiDB-lite"/>
    </source>
</evidence>
<protein>
    <submittedName>
        <fullName evidence="10">Ethylene-responsive transcription factor ERF110-like</fullName>
    </submittedName>
</protein>
<keyword evidence="5" id="KW-0539">Nucleus</keyword>
<dbReference type="GeneID" id="115727818"/>
<dbReference type="PANTHER" id="PTHR31190">
    <property type="entry name" value="DNA-BINDING DOMAIN"/>
    <property type="match status" value="1"/>
</dbReference>
<dbReference type="Pfam" id="PF00847">
    <property type="entry name" value="AP2"/>
    <property type="match status" value="1"/>
</dbReference>